<dbReference type="InterPro" id="IPR029058">
    <property type="entry name" value="AB_hydrolase_fold"/>
</dbReference>
<dbReference type="PANTHER" id="PTHR11610:SF173">
    <property type="entry name" value="LIPASE DOMAIN-CONTAINING PROTEIN-RELATED"/>
    <property type="match status" value="1"/>
</dbReference>
<gene>
    <name evidence="8" type="primary">LOC108676806</name>
</gene>
<proteinExistence type="inferred from homology"/>
<organism evidence="7 8">
    <name type="scientific">Hyalella azteca</name>
    <name type="common">Amphipod</name>
    <dbReference type="NCBI Taxonomy" id="294128"/>
    <lineage>
        <taxon>Eukaryota</taxon>
        <taxon>Metazoa</taxon>
        <taxon>Ecdysozoa</taxon>
        <taxon>Arthropoda</taxon>
        <taxon>Crustacea</taxon>
        <taxon>Multicrustacea</taxon>
        <taxon>Malacostraca</taxon>
        <taxon>Eumalacostraca</taxon>
        <taxon>Peracarida</taxon>
        <taxon>Amphipoda</taxon>
        <taxon>Senticaudata</taxon>
        <taxon>Talitrida</taxon>
        <taxon>Talitroidea</taxon>
        <taxon>Hyalellidae</taxon>
        <taxon>Hyalella</taxon>
    </lineage>
</organism>
<name>A0A8B7P332_HYAAZ</name>
<dbReference type="OMA" id="MARENGQ"/>
<feature type="region of interest" description="Disordered" evidence="5">
    <location>
        <begin position="104"/>
        <end position="131"/>
    </location>
</feature>
<evidence type="ECO:0000256" key="3">
    <source>
        <dbReference type="ARBA" id="ARBA00022525"/>
    </source>
</evidence>
<dbReference type="GeneID" id="108676806"/>
<dbReference type="PANTHER" id="PTHR11610">
    <property type="entry name" value="LIPASE"/>
    <property type="match status" value="1"/>
</dbReference>
<dbReference type="InterPro" id="IPR000734">
    <property type="entry name" value="TAG_lipase"/>
</dbReference>
<dbReference type="Pfam" id="PF00151">
    <property type="entry name" value="Lipase"/>
    <property type="match status" value="1"/>
</dbReference>
<dbReference type="PRINTS" id="PR00821">
    <property type="entry name" value="TAGLIPASE"/>
</dbReference>
<dbReference type="GO" id="GO:0016042">
    <property type="term" value="P:lipid catabolic process"/>
    <property type="evidence" value="ECO:0007669"/>
    <property type="project" value="TreeGrafter"/>
</dbReference>
<keyword evidence="7" id="KW-1185">Reference proteome</keyword>
<keyword evidence="3" id="KW-0964">Secreted</keyword>
<evidence type="ECO:0000256" key="1">
    <source>
        <dbReference type="ARBA" id="ARBA00004613"/>
    </source>
</evidence>
<dbReference type="AlphaFoldDB" id="A0A8B7P332"/>
<evidence type="ECO:0000313" key="7">
    <source>
        <dbReference type="Proteomes" id="UP000694843"/>
    </source>
</evidence>
<evidence type="ECO:0000259" key="6">
    <source>
        <dbReference type="Pfam" id="PF00151"/>
    </source>
</evidence>
<dbReference type="CDD" id="cd00707">
    <property type="entry name" value="Pancreat_lipase_like"/>
    <property type="match status" value="1"/>
</dbReference>
<comment type="subcellular location">
    <subcellularLocation>
        <location evidence="1">Secreted</location>
    </subcellularLocation>
</comment>
<evidence type="ECO:0000313" key="8">
    <source>
        <dbReference type="RefSeq" id="XP_018020432.2"/>
    </source>
</evidence>
<dbReference type="InterPro" id="IPR033906">
    <property type="entry name" value="Lipase_N"/>
</dbReference>
<dbReference type="GO" id="GO:0016298">
    <property type="term" value="F:lipase activity"/>
    <property type="evidence" value="ECO:0007669"/>
    <property type="project" value="InterPro"/>
</dbReference>
<comment type="similarity">
    <text evidence="2 4">Belongs to the AB hydrolase superfamily. Lipase family.</text>
</comment>
<dbReference type="InterPro" id="IPR013818">
    <property type="entry name" value="Lipase"/>
</dbReference>
<dbReference type="KEGG" id="hazt:108676806"/>
<accession>A0A8B7P332</accession>
<dbReference type="Gene3D" id="3.40.50.1820">
    <property type="entry name" value="alpha/beta hydrolase"/>
    <property type="match status" value="1"/>
</dbReference>
<dbReference type="OrthoDB" id="199913at2759"/>
<feature type="domain" description="Lipase" evidence="6">
    <location>
        <begin position="199"/>
        <end position="521"/>
    </location>
</feature>
<sequence length="676" mass="76338">MVNEAVEQIEFVFNMTDFKMKTAVMLFIIIILNIKEAYPSPSNDSNFGLITLGNNTTMLSEKISNIHRNEGRIVKSSNPYVGRINVYRRKENYFQIKLSKQTSNIGKHENSAEETPGNTRAKRQTFNERKRQVSSLRFPSIQRINEYAGNIPEFFRHLLDSISTNPFSSALAAKIRRLLGADGRMARENGQLQPEFEEKEYCFGEIGCFKVTRDFYDPVLRPLNVPPESREEIGTKFILFTQTQPKGLVVNPRNLDVLNNSSFNAKLPTKIVVHGWLTDSETTWVEELPKEIIERHNYNVIGVRWARGSYLFYDFLLLNTLVVALEIVHLLGWLVQNKGVDVKDVHLIGHSLGAHISGYVGERVSGLGRITGLDPSRPKFQGMPTSVRLDPSDALFVDVLHTDSNYTDPRDYNKFGSGELAGHVDFFPNGGGNQPGCGFFTPPDMFACSHTMVKRFFRASVTSSCPFLAFPCDSYENFKKGKCFRCSGALGCAPMGLNADLWKPRGKEGVAMFLTTSGQPDYCQYHSRLTLHLPVSDKSNSYAHGRIRATLLKGSERRKEFWLPRRGAVRLELGTSPTFLLRHGDDHSSCDGVELSWHAQQDVFRPCKGRCEPHLRLSHVTFTPLDNRDVLTRKSSNVLMCSPGPYHLNVTITSGRKAMFTSKSCQTSHRNILLYN</sequence>
<dbReference type="GO" id="GO:0005615">
    <property type="term" value="C:extracellular space"/>
    <property type="evidence" value="ECO:0007669"/>
    <property type="project" value="TreeGrafter"/>
</dbReference>
<reference evidence="8" key="1">
    <citation type="submission" date="2025-08" db="UniProtKB">
        <authorList>
            <consortium name="RefSeq"/>
        </authorList>
    </citation>
    <scope>IDENTIFICATION</scope>
    <source>
        <tissue evidence="8">Whole organism</tissue>
    </source>
</reference>
<evidence type="ECO:0000256" key="4">
    <source>
        <dbReference type="RuleBase" id="RU004262"/>
    </source>
</evidence>
<protein>
    <submittedName>
        <fullName evidence="8">Pancreatic lipase-related protein 2</fullName>
    </submittedName>
</protein>
<evidence type="ECO:0000256" key="5">
    <source>
        <dbReference type="SAM" id="MobiDB-lite"/>
    </source>
</evidence>
<dbReference type="SUPFAM" id="SSF53474">
    <property type="entry name" value="alpha/beta-Hydrolases"/>
    <property type="match status" value="1"/>
</dbReference>
<dbReference type="RefSeq" id="XP_018020432.2">
    <property type="nucleotide sequence ID" value="XM_018164943.2"/>
</dbReference>
<evidence type="ECO:0000256" key="2">
    <source>
        <dbReference type="ARBA" id="ARBA00010701"/>
    </source>
</evidence>
<dbReference type="Proteomes" id="UP000694843">
    <property type="component" value="Unplaced"/>
</dbReference>